<feature type="region of interest" description="Disordered" evidence="1">
    <location>
        <begin position="16"/>
        <end position="49"/>
    </location>
</feature>
<evidence type="ECO:0000313" key="3">
    <source>
        <dbReference type="Proteomes" id="UP000796761"/>
    </source>
</evidence>
<evidence type="ECO:0000256" key="1">
    <source>
        <dbReference type="SAM" id="MobiDB-lite"/>
    </source>
</evidence>
<feature type="region of interest" description="Disordered" evidence="1">
    <location>
        <begin position="89"/>
        <end position="138"/>
    </location>
</feature>
<reference evidence="2" key="1">
    <citation type="submission" date="2019-04" db="EMBL/GenBank/DDBJ databases">
        <title>Genome assembly of Zosterops borbonicus 15179.</title>
        <authorList>
            <person name="Leroy T."/>
            <person name="Anselmetti Y."/>
            <person name="Tilak M.-K."/>
            <person name="Nabholz B."/>
        </authorList>
    </citation>
    <scope>NUCLEOTIDE SEQUENCE</scope>
    <source>
        <strain evidence="2">HGM_15179</strain>
        <tissue evidence="2">Muscle</tissue>
    </source>
</reference>
<evidence type="ECO:0000313" key="2">
    <source>
        <dbReference type="EMBL" id="TRZ07384.1"/>
    </source>
</evidence>
<dbReference type="Proteomes" id="UP000796761">
    <property type="component" value="Unassembled WGS sequence"/>
</dbReference>
<dbReference type="EMBL" id="SWJQ01001801">
    <property type="protein sequence ID" value="TRZ07384.1"/>
    <property type="molecule type" value="Genomic_DNA"/>
</dbReference>
<protein>
    <submittedName>
        <fullName evidence="2">Uncharacterized protein</fullName>
    </submittedName>
</protein>
<accession>A0A8K1DAX1</accession>
<dbReference type="AlphaFoldDB" id="A0A8K1DAX1"/>
<gene>
    <name evidence="2" type="ORF">HGM15179_019722</name>
</gene>
<proteinExistence type="predicted"/>
<comment type="caution">
    <text evidence="2">The sequence shown here is derived from an EMBL/GenBank/DDBJ whole genome shotgun (WGS) entry which is preliminary data.</text>
</comment>
<name>A0A8K1DAX1_9PASS</name>
<organism evidence="2 3">
    <name type="scientific">Zosterops borbonicus</name>
    <dbReference type="NCBI Taxonomy" id="364589"/>
    <lineage>
        <taxon>Eukaryota</taxon>
        <taxon>Metazoa</taxon>
        <taxon>Chordata</taxon>
        <taxon>Craniata</taxon>
        <taxon>Vertebrata</taxon>
        <taxon>Euteleostomi</taxon>
        <taxon>Archelosauria</taxon>
        <taxon>Archosauria</taxon>
        <taxon>Dinosauria</taxon>
        <taxon>Saurischia</taxon>
        <taxon>Theropoda</taxon>
        <taxon>Coelurosauria</taxon>
        <taxon>Aves</taxon>
        <taxon>Neognathae</taxon>
        <taxon>Neoaves</taxon>
        <taxon>Telluraves</taxon>
        <taxon>Australaves</taxon>
        <taxon>Passeriformes</taxon>
        <taxon>Sylvioidea</taxon>
        <taxon>Zosteropidae</taxon>
        <taxon>Zosterops</taxon>
    </lineage>
</organism>
<keyword evidence="3" id="KW-1185">Reference proteome</keyword>
<sequence>MLRIKTLPDVIQRVLKEEEEGKKSKATTSASTQTDTKKKRTKGKATVSSFTQTITEKKEAKGLLPCISLLMLEVNESAAVNQEPGWLGPAWGQAPSQGALWARPNDSQAEGGEEKRPHPSWIGPPAALKTLPPKTWKA</sequence>